<dbReference type="InterPro" id="IPR018164">
    <property type="entry name" value="Ala-tRNA-synth_IIc_N"/>
</dbReference>
<evidence type="ECO:0000256" key="1">
    <source>
        <dbReference type="SAM" id="Phobius"/>
    </source>
</evidence>
<sequence>LHTYSCHSFRSFLSRKGSCSAWPSFTSVAFAFCLCSLYASYFGGDPRLPSCPPDEEARDIWLQYLPANRVLPFGAKENFWEMADTGPCGPCSEIHYDRIGERQSGDAAQSRKR</sequence>
<name>A0A086PI32_TOXGO</name>
<evidence type="ECO:0000259" key="2">
    <source>
        <dbReference type="Pfam" id="PF01411"/>
    </source>
</evidence>
<keyword evidence="1" id="KW-0472">Membrane</keyword>
<accession>A0A086PI32</accession>
<dbReference type="VEuPathDB" id="ToxoDB:TGMAS_417650"/>
<organism evidence="3 4">
    <name type="scientific">Toxoplasma gondii MAS</name>
    <dbReference type="NCBI Taxonomy" id="943118"/>
    <lineage>
        <taxon>Eukaryota</taxon>
        <taxon>Sar</taxon>
        <taxon>Alveolata</taxon>
        <taxon>Apicomplexa</taxon>
        <taxon>Conoidasida</taxon>
        <taxon>Coccidia</taxon>
        <taxon>Eucoccidiorida</taxon>
        <taxon>Eimeriorina</taxon>
        <taxon>Sarcocystidae</taxon>
        <taxon>Toxoplasma</taxon>
    </lineage>
</organism>
<feature type="transmembrane region" description="Helical" evidence="1">
    <location>
        <begin position="21"/>
        <end position="41"/>
    </location>
</feature>
<gene>
    <name evidence="3" type="ORF">TGMAS_417650</name>
</gene>
<dbReference type="GO" id="GO:0002161">
    <property type="term" value="F:aminoacyl-tRNA deacylase activity"/>
    <property type="evidence" value="ECO:0007669"/>
    <property type="project" value="TreeGrafter"/>
</dbReference>
<dbReference type="Gene3D" id="3.30.930.10">
    <property type="entry name" value="Bira Bifunctional Protein, Domain 2"/>
    <property type="match status" value="1"/>
</dbReference>
<dbReference type="Pfam" id="PF01411">
    <property type="entry name" value="tRNA-synt_2c"/>
    <property type="match status" value="1"/>
</dbReference>
<keyword evidence="1" id="KW-1133">Transmembrane helix</keyword>
<dbReference type="Proteomes" id="UP000028821">
    <property type="component" value="Unassembled WGS sequence"/>
</dbReference>
<dbReference type="InterPro" id="IPR050058">
    <property type="entry name" value="Ala-tRNA_ligase"/>
</dbReference>
<keyword evidence="3" id="KW-0436">Ligase</keyword>
<evidence type="ECO:0000313" key="3">
    <source>
        <dbReference type="EMBL" id="KFH00014.1"/>
    </source>
</evidence>
<dbReference type="GO" id="GO:0004813">
    <property type="term" value="F:alanine-tRNA ligase activity"/>
    <property type="evidence" value="ECO:0007669"/>
    <property type="project" value="InterPro"/>
</dbReference>
<dbReference type="EMBL" id="AEXC02003136">
    <property type="protein sequence ID" value="KFH00014.1"/>
    <property type="molecule type" value="Genomic_DNA"/>
</dbReference>
<dbReference type="SUPFAM" id="SSF55681">
    <property type="entry name" value="Class II aaRS and biotin synthetases"/>
    <property type="match status" value="1"/>
</dbReference>
<dbReference type="AlphaFoldDB" id="A0A086PI32"/>
<dbReference type="GO" id="GO:0006419">
    <property type="term" value="P:alanyl-tRNA aminoacylation"/>
    <property type="evidence" value="ECO:0007669"/>
    <property type="project" value="InterPro"/>
</dbReference>
<feature type="non-terminal residue" evidence="3">
    <location>
        <position position="1"/>
    </location>
</feature>
<keyword evidence="1" id="KW-0812">Transmembrane</keyword>
<feature type="domain" description="Alanyl-tRNA synthetase class IIc N-terminal" evidence="2">
    <location>
        <begin position="30"/>
        <end position="107"/>
    </location>
</feature>
<dbReference type="GO" id="GO:0005739">
    <property type="term" value="C:mitochondrion"/>
    <property type="evidence" value="ECO:0007669"/>
    <property type="project" value="TreeGrafter"/>
</dbReference>
<dbReference type="PANTHER" id="PTHR11777">
    <property type="entry name" value="ALANYL-TRNA SYNTHETASE"/>
    <property type="match status" value="1"/>
</dbReference>
<evidence type="ECO:0000313" key="4">
    <source>
        <dbReference type="Proteomes" id="UP000028821"/>
    </source>
</evidence>
<reference evidence="3 4" key="1">
    <citation type="submission" date="2014-04" db="EMBL/GenBank/DDBJ databases">
        <authorList>
            <person name="Sibley D."/>
            <person name="Venepally P."/>
            <person name="Karamycheva S."/>
            <person name="Hadjithomas M."/>
            <person name="Khan A."/>
            <person name="Brunk B."/>
            <person name="Roos D."/>
            <person name="Caler E."/>
            <person name="Lorenzi H."/>
        </authorList>
    </citation>
    <scope>NUCLEOTIDE SEQUENCE [LARGE SCALE GENOMIC DNA]</scope>
    <source>
        <strain evidence="3 4">MAS</strain>
    </source>
</reference>
<protein>
    <submittedName>
        <fullName evidence="3">Alanyl-tRNA synthetase</fullName>
    </submittedName>
</protein>
<comment type="caution">
    <text evidence="3">The sequence shown here is derived from an EMBL/GenBank/DDBJ whole genome shotgun (WGS) entry which is preliminary data.</text>
</comment>
<feature type="non-terminal residue" evidence="3">
    <location>
        <position position="113"/>
    </location>
</feature>
<keyword evidence="3" id="KW-0030">Aminoacyl-tRNA synthetase</keyword>
<proteinExistence type="predicted"/>
<dbReference type="GO" id="GO:0005524">
    <property type="term" value="F:ATP binding"/>
    <property type="evidence" value="ECO:0007669"/>
    <property type="project" value="InterPro"/>
</dbReference>
<dbReference type="InterPro" id="IPR045864">
    <property type="entry name" value="aa-tRNA-synth_II/BPL/LPL"/>
</dbReference>
<dbReference type="PANTHER" id="PTHR11777:SF9">
    <property type="entry name" value="ALANINE--TRNA LIGASE, CYTOPLASMIC"/>
    <property type="match status" value="1"/>
</dbReference>